<dbReference type="PANTHER" id="PTHR43581">
    <property type="entry name" value="ATP/GTP PHOSPHATASE"/>
    <property type="match status" value="1"/>
</dbReference>
<dbReference type="InterPro" id="IPR027417">
    <property type="entry name" value="P-loop_NTPase"/>
</dbReference>
<dbReference type="EMBL" id="AGEY01000127">
    <property type="protein sequence ID" value="EHL97375.1"/>
    <property type="molecule type" value="Genomic_DNA"/>
</dbReference>
<proteinExistence type="predicted"/>
<feature type="domain" description="Endonuclease GajA/Old nuclease/RecF-like AAA" evidence="1">
    <location>
        <begin position="17"/>
        <end position="250"/>
    </location>
</feature>
<keyword evidence="3" id="KW-1185">Reference proteome</keyword>
<comment type="caution">
    <text evidence="2">The sequence shown here is derived from an EMBL/GenBank/DDBJ whole genome shotgun (WGS) entry which is preliminary data.</text>
</comment>
<dbReference type="eggNOG" id="COG4637">
    <property type="taxonomic scope" value="Bacteria"/>
</dbReference>
<evidence type="ECO:0000313" key="2">
    <source>
        <dbReference type="EMBL" id="EHL97375.1"/>
    </source>
</evidence>
<name>G9ZQK7_9LACO</name>
<feature type="non-terminal residue" evidence="2">
    <location>
        <position position="340"/>
    </location>
</feature>
<evidence type="ECO:0000313" key="3">
    <source>
        <dbReference type="Proteomes" id="UP000004625"/>
    </source>
</evidence>
<dbReference type="PANTHER" id="PTHR43581:SF4">
    <property type="entry name" value="ATP_GTP PHOSPHATASE"/>
    <property type="match status" value="1"/>
</dbReference>
<dbReference type="Proteomes" id="UP000004625">
    <property type="component" value="Unassembled WGS sequence"/>
</dbReference>
<dbReference type="InterPro" id="IPR051396">
    <property type="entry name" value="Bact_Antivir_Def_Nuclease"/>
</dbReference>
<evidence type="ECO:0000259" key="1">
    <source>
        <dbReference type="Pfam" id="PF13175"/>
    </source>
</evidence>
<organism evidence="2 3">
    <name type="scientific">Lentilactobacillus parafarraginis F0439</name>
    <dbReference type="NCBI Taxonomy" id="797515"/>
    <lineage>
        <taxon>Bacteria</taxon>
        <taxon>Bacillati</taxon>
        <taxon>Bacillota</taxon>
        <taxon>Bacilli</taxon>
        <taxon>Lactobacillales</taxon>
        <taxon>Lactobacillaceae</taxon>
        <taxon>Lentilactobacillus</taxon>
    </lineage>
</organism>
<dbReference type="AlphaFoldDB" id="G9ZQK7"/>
<feature type="non-terminal residue" evidence="2">
    <location>
        <position position="1"/>
    </location>
</feature>
<dbReference type="Gene3D" id="3.40.50.300">
    <property type="entry name" value="P-loop containing nucleotide triphosphate hydrolases"/>
    <property type="match status" value="1"/>
</dbReference>
<reference evidence="2 3" key="1">
    <citation type="submission" date="2011-09" db="EMBL/GenBank/DDBJ databases">
        <authorList>
            <person name="Weinstock G."/>
            <person name="Sodergren E."/>
            <person name="Clifton S."/>
            <person name="Fulton L."/>
            <person name="Fulton B."/>
            <person name="Courtney L."/>
            <person name="Fronick C."/>
            <person name="Harrison M."/>
            <person name="Strong C."/>
            <person name="Farmer C."/>
            <person name="Delahaunty K."/>
            <person name="Markovic C."/>
            <person name="Hall O."/>
            <person name="Minx P."/>
            <person name="Tomlinson C."/>
            <person name="Mitreva M."/>
            <person name="Hou S."/>
            <person name="Chen J."/>
            <person name="Wollam A."/>
            <person name="Pepin K.H."/>
            <person name="Johnson M."/>
            <person name="Bhonagiri V."/>
            <person name="Zhang X."/>
            <person name="Suruliraj S."/>
            <person name="Warren W."/>
            <person name="Chinwalla A."/>
            <person name="Mardis E.R."/>
            <person name="Wilson R.K."/>
        </authorList>
    </citation>
    <scope>NUCLEOTIDE SEQUENCE [LARGE SCALE GENOMIC DNA]</scope>
    <source>
        <strain evidence="2 3">F0439</strain>
    </source>
</reference>
<dbReference type="STRING" id="797515.HMPREF9103_02014"/>
<sequence length="340" mass="38420">NSYRDAQKQDQMIFQRSSKEETISQGKKNVKMNIKTMRIWNPSPEDGEPKFENPSGVSSTVKALFSPQFVYADSHNEDFRDFGSTKITGKLIASLASDFYEDSLYKDFLTAHKKAFGKDGVKKYLTSAEDDLSQLLDNQFGESKIQFTFDPPEAPDMLKKGSIKILENGLLTDASEKGNGMQRALALAIIQVVAERTGKNGTDDTIRGMQFFVDEPEIYLHPLAQDRLMESVANLTPENQVFITTHSPYILRHFRKTTDSVNILSVHGGKRVRPMEKLNFKSPTIAEVTYKAFGVPTVELHSQLFSFLYMDWVEHHNGSGKLKSFNDYLIDSCKLSADYP</sequence>
<accession>G9ZQK7</accession>
<dbReference type="SUPFAM" id="SSF52540">
    <property type="entry name" value="P-loop containing nucleoside triphosphate hydrolases"/>
    <property type="match status" value="1"/>
</dbReference>
<protein>
    <recommendedName>
        <fullName evidence="1">Endonuclease GajA/Old nuclease/RecF-like AAA domain-containing protein</fullName>
    </recommendedName>
</protein>
<dbReference type="HOGENOM" id="CLU_817635_0_0_9"/>
<gene>
    <name evidence="2" type="ORF">HMPREF9103_02014</name>
</gene>
<dbReference type="Pfam" id="PF13175">
    <property type="entry name" value="AAA_15"/>
    <property type="match status" value="1"/>
</dbReference>
<dbReference type="InterPro" id="IPR041685">
    <property type="entry name" value="AAA_GajA/Old/RecF-like"/>
</dbReference>